<dbReference type="AlphaFoldDB" id="A0A2N6NMJ5"/>
<proteinExistence type="predicted"/>
<reference evidence="2 3" key="1">
    <citation type="journal article" date="2016" name="Appl. Microbiol. Biotechnol.">
        <title>Characterization of T-DNA insertion mutants with decreased virulence in the entomopathogenic fungus Beauveria bassiana JEF-007.</title>
        <authorList>
            <person name="Kim S."/>
            <person name="Lee S.J."/>
            <person name="Nai Y.S."/>
            <person name="Yu J.S."/>
            <person name="Lee M.R."/>
            <person name="Yang Y.T."/>
            <person name="Kim J.S."/>
        </authorList>
    </citation>
    <scope>NUCLEOTIDE SEQUENCE [LARGE SCALE GENOMIC DNA]</scope>
    <source>
        <strain evidence="2 3">JEF-007</strain>
    </source>
</reference>
<sequence>MQDHLQVTFGPSYRVNGLTTSSSSLLDDVALAAATRQYQDNSTGNAHQSYATMGAALCMPRSRGNITISSSDNAVQPVINPPTSSPTRPTSRSLPMVWSRDTPPILQ</sequence>
<comment type="caution">
    <text evidence="2">The sequence shown here is derived from an EMBL/GenBank/DDBJ whole genome shotgun (WGS) entry which is preliminary data.</text>
</comment>
<evidence type="ECO:0000313" key="2">
    <source>
        <dbReference type="EMBL" id="PMB68489.1"/>
    </source>
</evidence>
<feature type="region of interest" description="Disordered" evidence="1">
    <location>
        <begin position="67"/>
        <end position="107"/>
    </location>
</feature>
<accession>A0A2N6NMJ5</accession>
<name>A0A2N6NMJ5_BEABA</name>
<evidence type="ECO:0000313" key="3">
    <source>
        <dbReference type="Proteomes" id="UP000235728"/>
    </source>
</evidence>
<organism evidence="2 3">
    <name type="scientific">Beauveria bassiana</name>
    <name type="common">White muscardine disease fungus</name>
    <name type="synonym">Tritirachium shiotae</name>
    <dbReference type="NCBI Taxonomy" id="176275"/>
    <lineage>
        <taxon>Eukaryota</taxon>
        <taxon>Fungi</taxon>
        <taxon>Dikarya</taxon>
        <taxon>Ascomycota</taxon>
        <taxon>Pezizomycotina</taxon>
        <taxon>Sordariomycetes</taxon>
        <taxon>Hypocreomycetidae</taxon>
        <taxon>Hypocreales</taxon>
        <taxon>Cordycipitaceae</taxon>
        <taxon>Beauveria</taxon>
    </lineage>
</organism>
<evidence type="ECO:0000256" key="1">
    <source>
        <dbReference type="SAM" id="MobiDB-lite"/>
    </source>
</evidence>
<protein>
    <submittedName>
        <fullName evidence="2">Uncharacterized protein</fullName>
    </submittedName>
</protein>
<dbReference type="Gene3D" id="3.30.560.10">
    <property type="entry name" value="Glucose Oxidase, domain 3"/>
    <property type="match status" value="1"/>
</dbReference>
<dbReference type="SUPFAM" id="SSF54373">
    <property type="entry name" value="FAD-linked reductases, C-terminal domain"/>
    <property type="match status" value="1"/>
</dbReference>
<dbReference type="Proteomes" id="UP000235728">
    <property type="component" value="Unassembled WGS sequence"/>
</dbReference>
<dbReference type="EMBL" id="MRVG01000005">
    <property type="protein sequence ID" value="PMB68489.1"/>
    <property type="molecule type" value="Genomic_DNA"/>
</dbReference>
<gene>
    <name evidence="2" type="ORF">BM221_005068</name>
</gene>